<dbReference type="FunCoup" id="A5DDL5">
    <property type="interactions" value="17"/>
</dbReference>
<comment type="similarity">
    <text evidence="8">Belongs to the two pore domain potassium channel (TC 1.A.1.8) family.</text>
</comment>
<feature type="domain" description="Potassium channel" evidence="10">
    <location>
        <begin position="255"/>
        <end position="327"/>
    </location>
</feature>
<dbReference type="AlphaFoldDB" id="A5DDL5"/>
<keyword evidence="7 8" id="KW-0407">Ion channel</keyword>
<dbReference type="OMA" id="RVFFVSW"/>
<evidence type="ECO:0000256" key="7">
    <source>
        <dbReference type="ARBA" id="ARBA00023303"/>
    </source>
</evidence>
<keyword evidence="6 9" id="KW-0472">Membrane</keyword>
<dbReference type="eggNOG" id="KOG1418">
    <property type="taxonomic scope" value="Eukaryota"/>
</dbReference>
<dbReference type="Proteomes" id="UP000001997">
    <property type="component" value="Unassembled WGS sequence"/>
</dbReference>
<evidence type="ECO:0000256" key="8">
    <source>
        <dbReference type="RuleBase" id="RU003857"/>
    </source>
</evidence>
<feature type="transmembrane region" description="Helical" evidence="9">
    <location>
        <begin position="207"/>
        <end position="229"/>
    </location>
</feature>
<keyword evidence="4 9" id="KW-1133">Transmembrane helix</keyword>
<reference evidence="11 12" key="1">
    <citation type="journal article" date="2009" name="Nature">
        <title>Evolution of pathogenicity and sexual reproduction in eight Candida genomes.</title>
        <authorList>
            <person name="Butler G."/>
            <person name="Rasmussen M.D."/>
            <person name="Lin M.F."/>
            <person name="Santos M.A."/>
            <person name="Sakthikumar S."/>
            <person name="Munro C.A."/>
            <person name="Rheinbay E."/>
            <person name="Grabherr M."/>
            <person name="Forche A."/>
            <person name="Reedy J.L."/>
            <person name="Agrafioti I."/>
            <person name="Arnaud M.B."/>
            <person name="Bates S."/>
            <person name="Brown A.J."/>
            <person name="Brunke S."/>
            <person name="Costanzo M.C."/>
            <person name="Fitzpatrick D.A."/>
            <person name="de Groot P.W."/>
            <person name="Harris D."/>
            <person name="Hoyer L.L."/>
            <person name="Hube B."/>
            <person name="Klis F.M."/>
            <person name="Kodira C."/>
            <person name="Lennard N."/>
            <person name="Logue M.E."/>
            <person name="Martin R."/>
            <person name="Neiman A.M."/>
            <person name="Nikolaou E."/>
            <person name="Quail M.A."/>
            <person name="Quinn J."/>
            <person name="Santos M.C."/>
            <person name="Schmitzberger F.F."/>
            <person name="Sherlock G."/>
            <person name="Shah P."/>
            <person name="Silverstein K.A."/>
            <person name="Skrzypek M.S."/>
            <person name="Soll D."/>
            <person name="Staggs R."/>
            <person name="Stansfield I."/>
            <person name="Stumpf M.P."/>
            <person name="Sudbery P.E."/>
            <person name="Srikantha T."/>
            <person name="Zeng Q."/>
            <person name="Berman J."/>
            <person name="Berriman M."/>
            <person name="Heitman J."/>
            <person name="Gow N.A."/>
            <person name="Lorenz M.C."/>
            <person name="Birren B.W."/>
            <person name="Kellis M."/>
            <person name="Cuomo C.A."/>
        </authorList>
    </citation>
    <scope>NUCLEOTIDE SEQUENCE [LARGE SCALE GENOMIC DNA]</scope>
    <source>
        <strain evidence="12">ATCC 6260 / CBS 566 / DSM 6381 / JCM 1539 / NBRC 10279 / NRRL Y-324</strain>
    </source>
</reference>
<dbReference type="InterPro" id="IPR003280">
    <property type="entry name" value="2pore_dom_K_chnl"/>
</dbReference>
<accession>A5DDL5</accession>
<dbReference type="PANTHER" id="PTHR11003:SF342">
    <property type="entry name" value="OUTWARD-RECTIFIER POTASSIUM CHANNEL TOK1"/>
    <property type="match status" value="1"/>
</dbReference>
<feature type="transmembrane region" description="Helical" evidence="9">
    <location>
        <begin position="382"/>
        <end position="404"/>
    </location>
</feature>
<dbReference type="OrthoDB" id="297496at2759"/>
<proteinExistence type="inferred from homology"/>
<dbReference type="GO" id="GO:0015271">
    <property type="term" value="F:outward rectifier potassium channel activity"/>
    <property type="evidence" value="ECO:0007669"/>
    <property type="project" value="TreeGrafter"/>
</dbReference>
<evidence type="ECO:0000256" key="1">
    <source>
        <dbReference type="ARBA" id="ARBA00004141"/>
    </source>
</evidence>
<feature type="transmembrane region" description="Helical" evidence="9">
    <location>
        <begin position="165"/>
        <end position="187"/>
    </location>
</feature>
<name>A5DDL5_PICGU</name>
<evidence type="ECO:0000313" key="11">
    <source>
        <dbReference type="EMBL" id="EDK37268.2"/>
    </source>
</evidence>
<evidence type="ECO:0000259" key="10">
    <source>
        <dbReference type="Pfam" id="PF07885"/>
    </source>
</evidence>
<dbReference type="HOGENOM" id="CLU_013394_2_0_1"/>
<keyword evidence="5 8" id="KW-0406">Ion transport</keyword>
<dbReference type="EMBL" id="CH408156">
    <property type="protein sequence ID" value="EDK37268.2"/>
    <property type="molecule type" value="Genomic_DNA"/>
</dbReference>
<feature type="transmembrane region" description="Helical" evidence="9">
    <location>
        <begin position="249"/>
        <end position="267"/>
    </location>
</feature>
<feature type="transmembrane region" description="Helical" evidence="9">
    <location>
        <begin position="279"/>
        <end position="298"/>
    </location>
</feature>
<evidence type="ECO:0000256" key="6">
    <source>
        <dbReference type="ARBA" id="ARBA00023136"/>
    </source>
</evidence>
<dbReference type="VEuPathDB" id="FungiDB:PGUG_01366"/>
<comment type="subcellular location">
    <subcellularLocation>
        <location evidence="1">Membrane</location>
        <topology evidence="1">Multi-pass membrane protein</topology>
    </subcellularLocation>
</comment>
<keyword evidence="2 8" id="KW-0813">Transport</keyword>
<feature type="transmembrane region" description="Helical" evidence="9">
    <location>
        <begin position="138"/>
        <end position="159"/>
    </location>
</feature>
<dbReference type="RefSeq" id="XP_001485695.2">
    <property type="nucleotide sequence ID" value="XM_001485645.1"/>
</dbReference>
<keyword evidence="12" id="KW-1185">Reference proteome</keyword>
<dbReference type="InterPro" id="IPR013099">
    <property type="entry name" value="K_chnl_dom"/>
</dbReference>
<dbReference type="Pfam" id="PF07885">
    <property type="entry name" value="Ion_trans_2"/>
    <property type="match status" value="2"/>
</dbReference>
<dbReference type="PRINTS" id="PR01333">
    <property type="entry name" value="2POREKCHANEL"/>
</dbReference>
<dbReference type="InParanoid" id="A5DDL5"/>
<dbReference type="GeneID" id="5128246"/>
<dbReference type="GO" id="GO:0022841">
    <property type="term" value="F:potassium ion leak channel activity"/>
    <property type="evidence" value="ECO:0007669"/>
    <property type="project" value="TreeGrafter"/>
</dbReference>
<feature type="transmembrane region" description="Helical" evidence="9">
    <location>
        <begin position="97"/>
        <end position="118"/>
    </location>
</feature>
<feature type="domain" description="Potassium channel" evidence="10">
    <location>
        <begin position="391"/>
        <end position="462"/>
    </location>
</feature>
<evidence type="ECO:0000256" key="4">
    <source>
        <dbReference type="ARBA" id="ARBA00022989"/>
    </source>
</evidence>
<dbReference type="PANTHER" id="PTHR11003">
    <property type="entry name" value="POTASSIUM CHANNEL, SUBFAMILY K"/>
    <property type="match status" value="1"/>
</dbReference>
<protein>
    <recommendedName>
        <fullName evidence="10">Potassium channel domain-containing protein</fullName>
    </recommendedName>
</protein>
<feature type="transmembrane region" description="Helical" evidence="9">
    <location>
        <begin position="438"/>
        <end position="455"/>
    </location>
</feature>
<organism evidence="11 12">
    <name type="scientific">Meyerozyma guilliermondii (strain ATCC 6260 / CBS 566 / DSM 6381 / JCM 1539 / NBRC 10279 / NRRL Y-324)</name>
    <name type="common">Yeast</name>
    <name type="synonym">Candida guilliermondii</name>
    <dbReference type="NCBI Taxonomy" id="294746"/>
    <lineage>
        <taxon>Eukaryota</taxon>
        <taxon>Fungi</taxon>
        <taxon>Dikarya</taxon>
        <taxon>Ascomycota</taxon>
        <taxon>Saccharomycotina</taxon>
        <taxon>Pichiomycetes</taxon>
        <taxon>Debaryomycetaceae</taxon>
        <taxon>Meyerozyma</taxon>
    </lineage>
</organism>
<gene>
    <name evidence="11" type="ORF">PGUG_01366</name>
</gene>
<feature type="transmembrane region" description="Helical" evidence="9">
    <location>
        <begin position="304"/>
        <end position="324"/>
    </location>
</feature>
<evidence type="ECO:0000256" key="3">
    <source>
        <dbReference type="ARBA" id="ARBA00022692"/>
    </source>
</evidence>
<feature type="transmembrane region" description="Helical" evidence="9">
    <location>
        <begin position="410"/>
        <end position="426"/>
    </location>
</feature>
<dbReference type="SUPFAM" id="SSF81324">
    <property type="entry name" value="Voltage-gated potassium channels"/>
    <property type="match status" value="2"/>
</dbReference>
<dbReference type="KEGG" id="pgu:PGUG_01366"/>
<keyword evidence="3 8" id="KW-0812">Transmembrane</keyword>
<dbReference type="GO" id="GO:0005886">
    <property type="term" value="C:plasma membrane"/>
    <property type="evidence" value="ECO:0007669"/>
    <property type="project" value="TreeGrafter"/>
</dbReference>
<dbReference type="GO" id="GO:0030322">
    <property type="term" value="P:stabilization of membrane potential"/>
    <property type="evidence" value="ECO:0007669"/>
    <property type="project" value="TreeGrafter"/>
</dbReference>
<evidence type="ECO:0000256" key="2">
    <source>
        <dbReference type="ARBA" id="ARBA00022448"/>
    </source>
</evidence>
<evidence type="ECO:0000256" key="5">
    <source>
        <dbReference type="ARBA" id="ARBA00023065"/>
    </source>
</evidence>
<dbReference type="STRING" id="294746.A5DDL5"/>
<evidence type="ECO:0000256" key="9">
    <source>
        <dbReference type="SAM" id="Phobius"/>
    </source>
</evidence>
<evidence type="ECO:0000313" key="12">
    <source>
        <dbReference type="Proteomes" id="UP000001997"/>
    </source>
</evidence>
<sequence length="683" mass="78168">MADFRNRLQRARTLLASPETALIDDLTEDKLLRFHDKLNPLLEGGYHDKSIRYKLDQEPVPPLHISSVLTAPIGAISNLTVRPGEPHFLWWYSISTYFPLLSACVGPLSNCISIVALIEHWRQDRTSLNLVPDPPRVLALNALSLGLGIIGNMSLLMNFSGTVKYLVTQVISIICWFSASVILMAALLVANKNFTGSNPRYTRTEGFWFAAFTCFFYFVCATLMSINYVGYRLKMYPPVFNLDNKQRLLMFYTVFLSFWLVIGAVVVDKLLDVTNYGSSLYFCVVSILTVGLGDVLPITAGCKVFVLAWSFIGLLTLGLVIAMVRQVTLHSAGPTIFWHHIEIARQNALQAARSKNLDLAPEDAFMEMRLIRKKARSHQTTMSLILVLLVFFVFWLVGACIFHYIEGWSYFNSVYFCFLCFITIGYGDFAPKQPLGRVFFVSWGISAVPLMTVLISNSGDKLYDFGEKISDYTWKWFRIDSYRHLREKHDKEVAPIDEDMDGGIVRQLEEEEVSEEEDMDSIVETLKSHSRKDYDPDTPINAVKLSHDLKSHVTQRKKTFQKLRSSLELLKPIIEDSVGDPSKRYSHDEWKKVLDTVAAPPPNTDGMSAKVKQEVQDRARYYWLSERSPLRLPIMEPNYMILKLFFRVEHDIQSMLDDEGEVLRNLKTWIERAERKESDMNTD</sequence>
<dbReference type="Gene3D" id="1.10.287.70">
    <property type="match status" value="2"/>
</dbReference>